<evidence type="ECO:0000256" key="2">
    <source>
        <dbReference type="ARBA" id="ARBA00009904"/>
    </source>
</evidence>
<evidence type="ECO:0000256" key="1">
    <source>
        <dbReference type="ARBA" id="ARBA00004141"/>
    </source>
</evidence>
<keyword evidence="12" id="KW-1185">Reference proteome</keyword>
<keyword evidence="4 9" id="KW-0812">Transmembrane</keyword>
<evidence type="ECO:0000256" key="6">
    <source>
        <dbReference type="ARBA" id="ARBA00022989"/>
    </source>
</evidence>
<comment type="function">
    <text evidence="9">Essential component of the vacuolar proton pump (V-ATPase), a multimeric enzyme that catalyzes the translocation of protons across the membranes. Required for assembly and activity of the V-ATPase.</text>
</comment>
<evidence type="ECO:0000256" key="4">
    <source>
        <dbReference type="ARBA" id="ARBA00022692"/>
    </source>
</evidence>
<feature type="transmembrane region" description="Helical" evidence="9">
    <location>
        <begin position="418"/>
        <end position="441"/>
    </location>
</feature>
<feature type="transmembrane region" description="Helical" evidence="9">
    <location>
        <begin position="764"/>
        <end position="793"/>
    </location>
</feature>
<accession>A0AAD5EKD0</accession>
<dbReference type="AlphaFoldDB" id="A0AAD5EKD0"/>
<comment type="similarity">
    <text evidence="2 9">Belongs to the V-ATPase 116 kDa subunit family.</text>
</comment>
<evidence type="ECO:0000256" key="10">
    <source>
        <dbReference type="SAM" id="Coils"/>
    </source>
</evidence>
<reference evidence="11" key="2">
    <citation type="journal article" date="2022" name="Proc. Natl. Acad. Sci. U.S.A.">
        <title>Diploid-dominant life cycles characterize the early evolution of Fungi.</title>
        <authorList>
            <person name="Amses K.R."/>
            <person name="Simmons D.R."/>
            <person name="Longcore J.E."/>
            <person name="Mondo S.J."/>
            <person name="Seto K."/>
            <person name="Jeronimo G.H."/>
            <person name="Bonds A.E."/>
            <person name="Quandt C.A."/>
            <person name="Davis W.J."/>
            <person name="Chang Y."/>
            <person name="Federici B.A."/>
            <person name="Kuo A."/>
            <person name="LaButti K."/>
            <person name="Pangilinan J."/>
            <person name="Andreopoulos W."/>
            <person name="Tritt A."/>
            <person name="Riley R."/>
            <person name="Hundley H."/>
            <person name="Johnson J."/>
            <person name="Lipzen A."/>
            <person name="Barry K."/>
            <person name="Lang B.F."/>
            <person name="Cuomo C.A."/>
            <person name="Buchler N.E."/>
            <person name="Grigoriev I.V."/>
            <person name="Spatafora J.W."/>
            <person name="Stajich J.E."/>
            <person name="James T.Y."/>
        </authorList>
    </citation>
    <scope>NUCLEOTIDE SEQUENCE</scope>
    <source>
        <strain evidence="11">AG</strain>
    </source>
</reference>
<comment type="caution">
    <text evidence="11">The sequence shown here is derived from an EMBL/GenBank/DDBJ whole genome shotgun (WGS) entry which is preliminary data.</text>
</comment>
<keyword evidence="10" id="KW-0175">Coiled coil</keyword>
<dbReference type="EMBL" id="MU620894">
    <property type="protein sequence ID" value="KAI8583990.1"/>
    <property type="molecule type" value="Genomic_DNA"/>
</dbReference>
<reference evidence="11" key="1">
    <citation type="submission" date="2021-06" db="EMBL/GenBank/DDBJ databases">
        <authorList>
            <consortium name="DOE Joint Genome Institute"/>
            <person name="Mondo S.J."/>
            <person name="Amses K.R."/>
            <person name="Simmons D.R."/>
            <person name="Longcore J.E."/>
            <person name="Seto K."/>
            <person name="Alves G.H."/>
            <person name="Bonds A.E."/>
            <person name="Quandt C.A."/>
            <person name="Davis W.J."/>
            <person name="Chang Y."/>
            <person name="Letcher P.M."/>
            <person name="Powell M.J."/>
            <person name="Kuo A."/>
            <person name="Labutti K."/>
            <person name="Pangilinan J."/>
            <person name="Andreopoulos W."/>
            <person name="Tritt A."/>
            <person name="Riley R."/>
            <person name="Hundley H."/>
            <person name="Johnson J."/>
            <person name="Lipzen A."/>
            <person name="Barry K."/>
            <person name="Berbee M.L."/>
            <person name="Buchler N.E."/>
            <person name="Grigoriev I.V."/>
            <person name="Spatafora J.W."/>
            <person name="Stajich J.E."/>
            <person name="James T.Y."/>
        </authorList>
    </citation>
    <scope>NUCLEOTIDE SEQUENCE</scope>
    <source>
        <strain evidence="11">AG</strain>
    </source>
</reference>
<dbReference type="GO" id="GO:0000329">
    <property type="term" value="C:fungal-type vacuole membrane"/>
    <property type="evidence" value="ECO:0007669"/>
    <property type="project" value="TreeGrafter"/>
</dbReference>
<keyword evidence="6 9" id="KW-1133">Transmembrane helix</keyword>
<protein>
    <recommendedName>
        <fullName evidence="9">V-type proton ATPase subunit a</fullName>
    </recommendedName>
</protein>
<feature type="transmembrane region" description="Helical" evidence="9">
    <location>
        <begin position="574"/>
        <end position="594"/>
    </location>
</feature>
<dbReference type="RefSeq" id="XP_051448994.1">
    <property type="nucleotide sequence ID" value="XM_051585635.1"/>
</dbReference>
<keyword evidence="7 9" id="KW-0406">Ion transport</keyword>
<dbReference type="InterPro" id="IPR002490">
    <property type="entry name" value="V-ATPase_116kDa_su"/>
</dbReference>
<proteinExistence type="inferred from homology"/>
<evidence type="ECO:0000256" key="3">
    <source>
        <dbReference type="ARBA" id="ARBA00022448"/>
    </source>
</evidence>
<gene>
    <name evidence="11" type="ORF">K450DRAFT_220948</name>
</gene>
<dbReference type="PANTHER" id="PTHR11629:SF63">
    <property type="entry name" value="V-TYPE PROTON ATPASE SUBUNIT A"/>
    <property type="match status" value="1"/>
</dbReference>
<dbReference type="InterPro" id="IPR026028">
    <property type="entry name" value="V-type_ATPase_116kDa_su_euka"/>
</dbReference>
<dbReference type="Proteomes" id="UP001206595">
    <property type="component" value="Unassembled WGS sequence"/>
</dbReference>
<sequence>MSESTLFRSEEMSLVQLYIPSEIAQPTVTELGELGLVQFRDLNPDVNAFQRSFVSEIRRLDEMERQCRFFEKQLEKSEINTRALTTATYYARARSAQEIDDLEERLREHEVRILQMNNSHEKLQRKYLQLTELRHVLRETAVFFEQAESRQDSIRNLFDNQETDTAPLLERDVEQANFDGTGLNLGYVTGVISKDRLPTFERVLWRSLRGNLYMNSAEIDEPITDPVTDEVLEKNVFIIFAHGREIISKIKKISESLGGTIYSVDESPDKRRDELLEVTSRIEDLHNVLSNTNQTRRAELLKIAENLTAWFTIVKKEKAIYHAMNLFNYDATRKCLIAEGWCATRDIPVIQNALRTATESTGSNVSSILTELRTRKKPPTFHRTNKFTEGFQSIIDAYGIARYREVNPGLFTLITFPFLFAVMFGDTGHGFLMLIFALYLVLNEKKLARQEQDEIFSMFFYGRYIILLMAIFSLYTGALYNDVFSQSLTLFKTGFAWPSNFTTGQTVEAISLNQTYPFGLDPTWHGADNALLFTNSYKMKQAIIIGVVHMTFAICLNIFNHIYYGNKMFVWLEFLPQILFMESIFGYLICLILYKWSVNWWELDASGNHIRNSPPSLLNTLIYMFLQPGYVDPKDQLFPGQGPLQMFLILIAVVCVPWMLLGKPYYLKARHSKHQYETVAGDEDVAFDHEEEQDGHTAANEHHAIDDEEEEEFEFSEEMIHQSIHTIEFCLNCISNTASYLRLWALSLAHAQLSTVLWEMTLKIWFYYTGALAVVGLVFGFSLWFVLTCAILLGMEGLSAFLHALRLHWVEFAGKHYLGDGYKFEPFSFAQALSTQ</sequence>
<dbReference type="PIRSF" id="PIRSF001293">
    <property type="entry name" value="ATP6V0A1"/>
    <property type="match status" value="1"/>
</dbReference>
<dbReference type="GO" id="GO:0007035">
    <property type="term" value="P:vacuolar acidification"/>
    <property type="evidence" value="ECO:0007669"/>
    <property type="project" value="TreeGrafter"/>
</dbReference>
<name>A0AAD5EKD0_UMBRA</name>
<dbReference type="PANTHER" id="PTHR11629">
    <property type="entry name" value="VACUOLAR PROTON ATPASES"/>
    <property type="match status" value="1"/>
</dbReference>
<dbReference type="GO" id="GO:0046961">
    <property type="term" value="F:proton-transporting ATPase activity, rotational mechanism"/>
    <property type="evidence" value="ECO:0007669"/>
    <property type="project" value="InterPro"/>
</dbReference>
<feature type="transmembrane region" description="Helical" evidence="9">
    <location>
        <begin position="461"/>
        <end position="480"/>
    </location>
</feature>
<feature type="transmembrane region" description="Helical" evidence="9">
    <location>
        <begin position="542"/>
        <end position="562"/>
    </location>
</feature>
<keyword evidence="5 9" id="KW-0375">Hydrogen ion transport</keyword>
<feature type="coiled-coil region" evidence="10">
    <location>
        <begin position="60"/>
        <end position="133"/>
    </location>
</feature>
<evidence type="ECO:0000256" key="9">
    <source>
        <dbReference type="RuleBase" id="RU361189"/>
    </source>
</evidence>
<keyword evidence="3 9" id="KW-0813">Transport</keyword>
<organism evidence="11 12">
    <name type="scientific">Umbelopsis ramanniana AG</name>
    <dbReference type="NCBI Taxonomy" id="1314678"/>
    <lineage>
        <taxon>Eukaryota</taxon>
        <taxon>Fungi</taxon>
        <taxon>Fungi incertae sedis</taxon>
        <taxon>Mucoromycota</taxon>
        <taxon>Mucoromycotina</taxon>
        <taxon>Umbelopsidomycetes</taxon>
        <taxon>Umbelopsidales</taxon>
        <taxon>Umbelopsidaceae</taxon>
        <taxon>Umbelopsis</taxon>
    </lineage>
</organism>
<evidence type="ECO:0000256" key="8">
    <source>
        <dbReference type="ARBA" id="ARBA00023136"/>
    </source>
</evidence>
<evidence type="ECO:0000256" key="7">
    <source>
        <dbReference type="ARBA" id="ARBA00023065"/>
    </source>
</evidence>
<dbReference type="GeneID" id="75910983"/>
<dbReference type="GO" id="GO:0000220">
    <property type="term" value="C:vacuolar proton-transporting V-type ATPase, V0 domain"/>
    <property type="evidence" value="ECO:0007669"/>
    <property type="project" value="InterPro"/>
</dbReference>
<keyword evidence="8 9" id="KW-0472">Membrane</keyword>
<evidence type="ECO:0000313" key="11">
    <source>
        <dbReference type="EMBL" id="KAI8583990.1"/>
    </source>
</evidence>
<comment type="subcellular location">
    <subcellularLocation>
        <location evidence="1">Membrane</location>
        <topology evidence="1">Multi-pass membrane protein</topology>
    </subcellularLocation>
</comment>
<evidence type="ECO:0000313" key="12">
    <source>
        <dbReference type="Proteomes" id="UP001206595"/>
    </source>
</evidence>
<dbReference type="GO" id="GO:0051117">
    <property type="term" value="F:ATPase binding"/>
    <property type="evidence" value="ECO:0007669"/>
    <property type="project" value="TreeGrafter"/>
</dbReference>
<evidence type="ECO:0000256" key="5">
    <source>
        <dbReference type="ARBA" id="ARBA00022781"/>
    </source>
</evidence>
<feature type="transmembrane region" description="Helical" evidence="9">
    <location>
        <begin position="644"/>
        <end position="661"/>
    </location>
</feature>
<dbReference type="Pfam" id="PF01496">
    <property type="entry name" value="V_ATPase_I"/>
    <property type="match status" value="1"/>
</dbReference>